<dbReference type="EC" id="1.8.4.12" evidence="3"/>
<comment type="similarity">
    <text evidence="2">Belongs to the MsrB Met sulfoxide reductase family.</text>
</comment>
<evidence type="ECO:0000313" key="9">
    <source>
        <dbReference type="EMBL" id="SVA13768.1"/>
    </source>
</evidence>
<sequence length="157" mass="18072">MKFFIKIVFFLFVTLHAQQEQEKINMSKKVLKSDTEWATCLTPEEYKILREKGTEMAFTGKYYNHKEDGTYTCAGCDYELFSSETKFDSKTGWPSFFQALDKDRIIEKKDNTLGMVRTEILCARCESHLGHVFADGPNPTGLRYCVNSVSLDFKGSE</sequence>
<protein>
    <recommendedName>
        <fullName evidence="3">peptide-methionine (R)-S-oxide reductase</fullName>
        <ecNumber evidence="3">1.8.4.12</ecNumber>
    </recommendedName>
</protein>
<dbReference type="GO" id="GO:0046872">
    <property type="term" value="F:metal ion binding"/>
    <property type="evidence" value="ECO:0007669"/>
    <property type="project" value="UniProtKB-KW"/>
</dbReference>
<reference evidence="9" key="1">
    <citation type="submission" date="2018-05" db="EMBL/GenBank/DDBJ databases">
        <authorList>
            <person name="Lanie J.A."/>
            <person name="Ng W.-L."/>
            <person name="Kazmierczak K.M."/>
            <person name="Andrzejewski T.M."/>
            <person name="Davidsen T.M."/>
            <person name="Wayne K.J."/>
            <person name="Tettelin H."/>
            <person name="Glass J.I."/>
            <person name="Rusch D."/>
            <person name="Podicherti R."/>
            <person name="Tsui H.-C.T."/>
            <person name="Winkler M.E."/>
        </authorList>
    </citation>
    <scope>NUCLEOTIDE SEQUENCE</scope>
</reference>
<keyword evidence="5" id="KW-0862">Zinc</keyword>
<dbReference type="InterPro" id="IPR002579">
    <property type="entry name" value="Met_Sox_Rdtase_MsrB_dom"/>
</dbReference>
<dbReference type="Gene3D" id="2.170.150.20">
    <property type="entry name" value="Peptide methionine sulfoxide reductase"/>
    <property type="match status" value="1"/>
</dbReference>
<evidence type="ECO:0000256" key="7">
    <source>
        <dbReference type="ARBA" id="ARBA00048488"/>
    </source>
</evidence>
<dbReference type="PANTHER" id="PTHR10173:SF52">
    <property type="entry name" value="METHIONINE-R-SULFOXIDE REDUCTASE B1"/>
    <property type="match status" value="1"/>
</dbReference>
<dbReference type="GO" id="GO:0033743">
    <property type="term" value="F:peptide-methionine (R)-S-oxide reductase activity"/>
    <property type="evidence" value="ECO:0007669"/>
    <property type="project" value="UniProtKB-EC"/>
</dbReference>
<dbReference type="EMBL" id="UINC01004361">
    <property type="protein sequence ID" value="SVA13768.1"/>
    <property type="molecule type" value="Genomic_DNA"/>
</dbReference>
<evidence type="ECO:0000256" key="3">
    <source>
        <dbReference type="ARBA" id="ARBA00012499"/>
    </source>
</evidence>
<keyword evidence="6" id="KW-0560">Oxidoreductase</keyword>
<feature type="domain" description="MsrB" evidence="8">
    <location>
        <begin position="34"/>
        <end position="156"/>
    </location>
</feature>
<evidence type="ECO:0000259" key="8">
    <source>
        <dbReference type="PROSITE" id="PS51790"/>
    </source>
</evidence>
<evidence type="ECO:0000256" key="4">
    <source>
        <dbReference type="ARBA" id="ARBA00022723"/>
    </source>
</evidence>
<accession>A0A381TDW4</accession>
<gene>
    <name evidence="9" type="ORF">METZ01_LOCUS66622</name>
</gene>
<proteinExistence type="inferred from homology"/>
<organism evidence="9">
    <name type="scientific">marine metagenome</name>
    <dbReference type="NCBI Taxonomy" id="408172"/>
    <lineage>
        <taxon>unclassified sequences</taxon>
        <taxon>metagenomes</taxon>
        <taxon>ecological metagenomes</taxon>
    </lineage>
</organism>
<evidence type="ECO:0000256" key="1">
    <source>
        <dbReference type="ARBA" id="ARBA00001947"/>
    </source>
</evidence>
<comment type="catalytic activity">
    <reaction evidence="7">
        <text>L-methionyl-[protein] + [thioredoxin]-disulfide + H2O = L-methionyl-(R)-S-oxide-[protein] + [thioredoxin]-dithiol</text>
        <dbReference type="Rhea" id="RHEA:24164"/>
        <dbReference type="Rhea" id="RHEA-COMP:10698"/>
        <dbReference type="Rhea" id="RHEA-COMP:10700"/>
        <dbReference type="Rhea" id="RHEA-COMP:12313"/>
        <dbReference type="Rhea" id="RHEA-COMP:12314"/>
        <dbReference type="ChEBI" id="CHEBI:15377"/>
        <dbReference type="ChEBI" id="CHEBI:16044"/>
        <dbReference type="ChEBI" id="CHEBI:29950"/>
        <dbReference type="ChEBI" id="CHEBI:45764"/>
        <dbReference type="ChEBI" id="CHEBI:50058"/>
        <dbReference type="EC" id="1.8.4.12"/>
    </reaction>
</comment>
<dbReference type="PROSITE" id="PS51790">
    <property type="entry name" value="MSRB"/>
    <property type="match status" value="1"/>
</dbReference>
<dbReference type="AlphaFoldDB" id="A0A381TDW4"/>
<dbReference type="SUPFAM" id="SSF51316">
    <property type="entry name" value="Mss4-like"/>
    <property type="match status" value="1"/>
</dbReference>
<dbReference type="PANTHER" id="PTHR10173">
    <property type="entry name" value="METHIONINE SULFOXIDE REDUCTASE"/>
    <property type="match status" value="1"/>
</dbReference>
<dbReference type="Pfam" id="PF01641">
    <property type="entry name" value="SelR"/>
    <property type="match status" value="1"/>
</dbReference>
<dbReference type="InterPro" id="IPR011057">
    <property type="entry name" value="Mss4-like_sf"/>
</dbReference>
<dbReference type="GO" id="GO:0006979">
    <property type="term" value="P:response to oxidative stress"/>
    <property type="evidence" value="ECO:0007669"/>
    <property type="project" value="InterPro"/>
</dbReference>
<dbReference type="GO" id="GO:0005737">
    <property type="term" value="C:cytoplasm"/>
    <property type="evidence" value="ECO:0007669"/>
    <property type="project" value="TreeGrafter"/>
</dbReference>
<dbReference type="InterPro" id="IPR028427">
    <property type="entry name" value="Met_Sox_Rdtase_MsrB"/>
</dbReference>
<evidence type="ECO:0000256" key="2">
    <source>
        <dbReference type="ARBA" id="ARBA00007174"/>
    </source>
</evidence>
<keyword evidence="4" id="KW-0479">Metal-binding</keyword>
<comment type="cofactor">
    <cofactor evidence="1">
        <name>Zn(2+)</name>
        <dbReference type="ChEBI" id="CHEBI:29105"/>
    </cofactor>
</comment>
<evidence type="ECO:0000256" key="5">
    <source>
        <dbReference type="ARBA" id="ARBA00022833"/>
    </source>
</evidence>
<dbReference type="FunFam" id="2.170.150.20:FF:000001">
    <property type="entry name" value="Peptide methionine sulfoxide reductase MsrB"/>
    <property type="match status" value="1"/>
</dbReference>
<dbReference type="GO" id="GO:0030091">
    <property type="term" value="P:protein repair"/>
    <property type="evidence" value="ECO:0007669"/>
    <property type="project" value="InterPro"/>
</dbReference>
<evidence type="ECO:0000256" key="6">
    <source>
        <dbReference type="ARBA" id="ARBA00023002"/>
    </source>
</evidence>
<dbReference type="NCBIfam" id="TIGR00357">
    <property type="entry name" value="peptide-methionine (R)-S-oxide reductase MsrB"/>
    <property type="match status" value="1"/>
</dbReference>
<name>A0A381TDW4_9ZZZZ</name>